<organism evidence="2 3">
    <name type="scientific">Mycolicibacterium thermoresistibile</name>
    <name type="common">Mycobacterium thermoresistibile</name>
    <dbReference type="NCBI Taxonomy" id="1797"/>
    <lineage>
        <taxon>Bacteria</taxon>
        <taxon>Bacillati</taxon>
        <taxon>Actinomycetota</taxon>
        <taxon>Actinomycetes</taxon>
        <taxon>Mycobacteriales</taxon>
        <taxon>Mycobacteriaceae</taxon>
        <taxon>Mycolicibacterium</taxon>
    </lineage>
</organism>
<accession>A0A100XAV5</accession>
<feature type="transmembrane region" description="Helical" evidence="1">
    <location>
        <begin position="131"/>
        <end position="153"/>
    </location>
</feature>
<feature type="transmembrane region" description="Helical" evidence="1">
    <location>
        <begin position="85"/>
        <end position="104"/>
    </location>
</feature>
<comment type="caution">
    <text evidence="2">The sequence shown here is derived from an EMBL/GenBank/DDBJ whole genome shotgun (WGS) entry which is preliminary data.</text>
</comment>
<reference evidence="2 3" key="1">
    <citation type="journal article" date="2016" name="Genome Announc.">
        <title>Draft Genome Sequences of Five Rapidly Growing Mycobacterium Species, M. thermoresistibile, M. fortuitum subsp. acetamidolyticum, M. canariasense, M. brisbanense, and M. novocastrense.</title>
        <authorList>
            <person name="Katahira K."/>
            <person name="Ogura Y."/>
            <person name="Gotoh Y."/>
            <person name="Hayashi T."/>
        </authorList>
    </citation>
    <scope>NUCLEOTIDE SEQUENCE [LARGE SCALE GENOMIC DNA]</scope>
    <source>
        <strain evidence="2 3">JCM6362</strain>
    </source>
</reference>
<feature type="transmembrane region" description="Helical" evidence="1">
    <location>
        <begin position="159"/>
        <end position="179"/>
    </location>
</feature>
<dbReference type="EMBL" id="BCTB01000002">
    <property type="protein sequence ID" value="GAT13219.1"/>
    <property type="molecule type" value="Genomic_DNA"/>
</dbReference>
<sequence length="192" mass="21156">MDEWFERSPFVGFVPWILYWVVAGGPSTWQYGAMCALLAAFILGVSMGRGRPKLLDVATMVFFFAVTVAGAVVGARDRDWMDTHAITLSSGALAVITLASLFFVPFTEQYTRASAPRAAWQRPVFRRTNQVLTAMWGAAFGLIAVLGLIGVHMPETAHWTHWVLPVVVITGAVAMTQVYPQRVRERVRPATG</sequence>
<evidence type="ECO:0000256" key="1">
    <source>
        <dbReference type="SAM" id="Phobius"/>
    </source>
</evidence>
<keyword evidence="1" id="KW-0472">Membrane</keyword>
<evidence type="ECO:0000313" key="3">
    <source>
        <dbReference type="Proteomes" id="UP000069654"/>
    </source>
</evidence>
<protein>
    <submittedName>
        <fullName evidence="2">Uncharacterized protein</fullName>
    </submittedName>
</protein>
<gene>
    <name evidence="2" type="ORF">RMCT_0191</name>
</gene>
<feature type="transmembrane region" description="Helical" evidence="1">
    <location>
        <begin position="54"/>
        <end position="73"/>
    </location>
</feature>
<reference evidence="3" key="2">
    <citation type="submission" date="2016-02" db="EMBL/GenBank/DDBJ databases">
        <title>Draft genome sequence of five rapidly growing Mycobacterium species.</title>
        <authorList>
            <person name="Katahira K."/>
            <person name="Gotou Y."/>
            <person name="Iida K."/>
            <person name="Ogura Y."/>
            <person name="Hayashi T."/>
        </authorList>
    </citation>
    <scope>NUCLEOTIDE SEQUENCE [LARGE SCALE GENOMIC DNA]</scope>
    <source>
        <strain evidence="3">JCM6362</strain>
    </source>
</reference>
<name>A0A100XAV5_MYCTH</name>
<dbReference type="OMA" id="RINVLMT"/>
<dbReference type="Proteomes" id="UP000069654">
    <property type="component" value="Unassembled WGS sequence"/>
</dbReference>
<dbReference type="RefSeq" id="WP_003923758.1">
    <property type="nucleotide sequence ID" value="NZ_BCTB01000002.1"/>
</dbReference>
<proteinExistence type="predicted"/>
<keyword evidence="1" id="KW-1133">Transmembrane helix</keyword>
<dbReference type="OrthoDB" id="3870305at2"/>
<dbReference type="STRING" id="1797.RMCT_0191"/>
<dbReference type="AlphaFoldDB" id="A0A100XAV5"/>
<evidence type="ECO:0000313" key="2">
    <source>
        <dbReference type="EMBL" id="GAT13219.1"/>
    </source>
</evidence>
<feature type="transmembrane region" description="Helical" evidence="1">
    <location>
        <begin position="28"/>
        <end position="47"/>
    </location>
</feature>
<keyword evidence="1" id="KW-0812">Transmembrane</keyword>